<sequence length="173" mass="20075">MDIDIDPNVKDERVIRAQLLSQELAQHTTIEIFALDCASIWDSWVSLLSQTTFPLETSSRDSRFTLAFQAIETVISTAHGILQWLAYTQLIRLFNTLRETIRKERTYGIYSRTRGISDNSIAITIYRNALEGKLQRCTILERRRIGKRWMLLSKPSPLLLLLYSTYTETIVYV</sequence>
<dbReference type="EMBL" id="MU856949">
    <property type="protein sequence ID" value="KAK4153144.1"/>
    <property type="molecule type" value="Genomic_DNA"/>
</dbReference>
<dbReference type="AlphaFoldDB" id="A0AAN6ZWX4"/>
<evidence type="ECO:0000313" key="1">
    <source>
        <dbReference type="EMBL" id="KAK4153144.1"/>
    </source>
</evidence>
<comment type="caution">
    <text evidence="1">The sequence shown here is derived from an EMBL/GenBank/DDBJ whole genome shotgun (WGS) entry which is preliminary data.</text>
</comment>
<protein>
    <submittedName>
        <fullName evidence="1">Uncharacterized protein</fullName>
    </submittedName>
</protein>
<organism evidence="1 2">
    <name type="scientific">Chaetomidium leptoderma</name>
    <dbReference type="NCBI Taxonomy" id="669021"/>
    <lineage>
        <taxon>Eukaryota</taxon>
        <taxon>Fungi</taxon>
        <taxon>Dikarya</taxon>
        <taxon>Ascomycota</taxon>
        <taxon>Pezizomycotina</taxon>
        <taxon>Sordariomycetes</taxon>
        <taxon>Sordariomycetidae</taxon>
        <taxon>Sordariales</taxon>
        <taxon>Chaetomiaceae</taxon>
        <taxon>Chaetomidium</taxon>
    </lineage>
</organism>
<dbReference type="Proteomes" id="UP001302745">
    <property type="component" value="Unassembled WGS sequence"/>
</dbReference>
<reference evidence="1" key="1">
    <citation type="journal article" date="2023" name="Mol. Phylogenet. Evol.">
        <title>Genome-scale phylogeny and comparative genomics of the fungal order Sordariales.</title>
        <authorList>
            <person name="Hensen N."/>
            <person name="Bonometti L."/>
            <person name="Westerberg I."/>
            <person name="Brannstrom I.O."/>
            <person name="Guillou S."/>
            <person name="Cros-Aarteil S."/>
            <person name="Calhoun S."/>
            <person name="Haridas S."/>
            <person name="Kuo A."/>
            <person name="Mondo S."/>
            <person name="Pangilinan J."/>
            <person name="Riley R."/>
            <person name="LaButti K."/>
            <person name="Andreopoulos B."/>
            <person name="Lipzen A."/>
            <person name="Chen C."/>
            <person name="Yan M."/>
            <person name="Daum C."/>
            <person name="Ng V."/>
            <person name="Clum A."/>
            <person name="Steindorff A."/>
            <person name="Ohm R.A."/>
            <person name="Martin F."/>
            <person name="Silar P."/>
            <person name="Natvig D.O."/>
            <person name="Lalanne C."/>
            <person name="Gautier V."/>
            <person name="Ament-Velasquez S.L."/>
            <person name="Kruys A."/>
            <person name="Hutchinson M.I."/>
            <person name="Powell A.J."/>
            <person name="Barry K."/>
            <person name="Miller A.N."/>
            <person name="Grigoriev I.V."/>
            <person name="Debuchy R."/>
            <person name="Gladieux P."/>
            <person name="Hiltunen Thoren M."/>
            <person name="Johannesson H."/>
        </authorList>
    </citation>
    <scope>NUCLEOTIDE SEQUENCE</scope>
    <source>
        <strain evidence="1">CBS 538.74</strain>
    </source>
</reference>
<evidence type="ECO:0000313" key="2">
    <source>
        <dbReference type="Proteomes" id="UP001302745"/>
    </source>
</evidence>
<keyword evidence="2" id="KW-1185">Reference proteome</keyword>
<reference evidence="1" key="2">
    <citation type="submission" date="2023-05" db="EMBL/GenBank/DDBJ databases">
        <authorList>
            <consortium name="Lawrence Berkeley National Laboratory"/>
            <person name="Steindorff A."/>
            <person name="Hensen N."/>
            <person name="Bonometti L."/>
            <person name="Westerberg I."/>
            <person name="Brannstrom I.O."/>
            <person name="Guillou S."/>
            <person name="Cros-Aarteil S."/>
            <person name="Calhoun S."/>
            <person name="Haridas S."/>
            <person name="Kuo A."/>
            <person name="Mondo S."/>
            <person name="Pangilinan J."/>
            <person name="Riley R."/>
            <person name="Labutti K."/>
            <person name="Andreopoulos B."/>
            <person name="Lipzen A."/>
            <person name="Chen C."/>
            <person name="Yanf M."/>
            <person name="Daum C."/>
            <person name="Ng V."/>
            <person name="Clum A."/>
            <person name="Ohm R."/>
            <person name="Martin F."/>
            <person name="Silar P."/>
            <person name="Natvig D."/>
            <person name="Lalanne C."/>
            <person name="Gautier V."/>
            <person name="Ament-Velasquez S.L."/>
            <person name="Kruys A."/>
            <person name="Hutchinson M.I."/>
            <person name="Powell A.J."/>
            <person name="Barry K."/>
            <person name="Miller A.N."/>
            <person name="Grigoriev I.V."/>
            <person name="Debuchy R."/>
            <person name="Gladieux P."/>
            <person name="Thoren M.H."/>
            <person name="Johannesson H."/>
        </authorList>
    </citation>
    <scope>NUCLEOTIDE SEQUENCE</scope>
    <source>
        <strain evidence="1">CBS 538.74</strain>
    </source>
</reference>
<name>A0AAN6ZWX4_9PEZI</name>
<accession>A0AAN6ZWX4</accession>
<gene>
    <name evidence="1" type="ORF">C8A00DRAFT_15585</name>
</gene>
<proteinExistence type="predicted"/>